<dbReference type="Proteomes" id="UP001264335">
    <property type="component" value="Unassembled WGS sequence"/>
</dbReference>
<dbReference type="AlphaFoldDB" id="A0AAW8RPE0"/>
<dbReference type="Proteomes" id="UP001260773">
    <property type="component" value="Unassembled WGS sequence"/>
</dbReference>
<gene>
    <name evidence="2" type="ORF">P7D43_05455</name>
    <name evidence="3" type="ORF">P7D79_06800</name>
</gene>
<evidence type="ECO:0008006" key="6">
    <source>
        <dbReference type="Google" id="ProtNLM"/>
    </source>
</evidence>
<accession>A0AAW8RPE0</accession>
<dbReference type="EMBL" id="JARPWY010000013">
    <property type="protein sequence ID" value="MDT2513943.1"/>
    <property type="molecule type" value="Genomic_DNA"/>
</dbReference>
<sequence>MNFTKITAIYTMMYAIISFILLVTIGVFTVASRGAVILTPCVGLPFFIGFLHIVGFICEIICFHVNKNFPAKRRLVLLSLIFYIIEIVALVLPFIGMFAKMNTYLIQNVVLYAMGSIPVTKVCLLVLSLIILVKFRKRKDTI</sequence>
<feature type="transmembrane region" description="Helical" evidence="1">
    <location>
        <begin position="37"/>
        <end position="63"/>
    </location>
</feature>
<evidence type="ECO:0000313" key="4">
    <source>
        <dbReference type="Proteomes" id="UP001260773"/>
    </source>
</evidence>
<keyword evidence="1" id="KW-0812">Transmembrane</keyword>
<evidence type="ECO:0000313" key="5">
    <source>
        <dbReference type="Proteomes" id="UP001264335"/>
    </source>
</evidence>
<feature type="transmembrane region" description="Helical" evidence="1">
    <location>
        <begin position="111"/>
        <end position="133"/>
    </location>
</feature>
<dbReference type="RefSeq" id="WP_311864906.1">
    <property type="nucleotide sequence ID" value="NZ_JARPWH010000012.1"/>
</dbReference>
<evidence type="ECO:0000256" key="1">
    <source>
        <dbReference type="SAM" id="Phobius"/>
    </source>
</evidence>
<protein>
    <recommendedName>
        <fullName evidence="6">DUF2798 domain-containing protein</fullName>
    </recommendedName>
</protein>
<name>A0AAW8RPE0_ENTAV</name>
<proteinExistence type="predicted"/>
<keyword evidence="1" id="KW-1133">Transmembrane helix</keyword>
<feature type="transmembrane region" description="Helical" evidence="1">
    <location>
        <begin position="12"/>
        <end position="31"/>
    </location>
</feature>
<evidence type="ECO:0000313" key="2">
    <source>
        <dbReference type="EMBL" id="MDT2401812.1"/>
    </source>
</evidence>
<dbReference type="EMBL" id="JARPWH010000012">
    <property type="protein sequence ID" value="MDT2401812.1"/>
    <property type="molecule type" value="Genomic_DNA"/>
</dbReference>
<keyword evidence="1" id="KW-0472">Membrane</keyword>
<reference evidence="2 5" key="1">
    <citation type="submission" date="2023-03" db="EMBL/GenBank/DDBJ databases">
        <authorList>
            <person name="Shen W."/>
            <person name="Cai J."/>
        </authorList>
    </citation>
    <scope>NUCLEOTIDE SEQUENCE</scope>
    <source>
        <strain evidence="2">P33-2</strain>
        <strain evidence="3 5">Y2</strain>
    </source>
</reference>
<comment type="caution">
    <text evidence="2">The sequence shown here is derived from an EMBL/GenBank/DDBJ whole genome shotgun (WGS) entry which is preliminary data.</text>
</comment>
<evidence type="ECO:0000313" key="3">
    <source>
        <dbReference type="EMBL" id="MDT2513943.1"/>
    </source>
</evidence>
<organism evidence="2 4">
    <name type="scientific">Enterococcus avium</name>
    <name type="common">Streptococcus avium</name>
    <dbReference type="NCBI Taxonomy" id="33945"/>
    <lineage>
        <taxon>Bacteria</taxon>
        <taxon>Bacillati</taxon>
        <taxon>Bacillota</taxon>
        <taxon>Bacilli</taxon>
        <taxon>Lactobacillales</taxon>
        <taxon>Enterococcaceae</taxon>
        <taxon>Enterococcus</taxon>
    </lineage>
</organism>
<feature type="transmembrane region" description="Helical" evidence="1">
    <location>
        <begin position="75"/>
        <end position="99"/>
    </location>
</feature>